<evidence type="ECO:0000259" key="2">
    <source>
        <dbReference type="SMART" id="SM00867"/>
    </source>
</evidence>
<feature type="domain" description="Lipid/polyisoprenoid-binding YceI-like" evidence="2">
    <location>
        <begin position="129"/>
        <end position="301"/>
    </location>
</feature>
<proteinExistence type="inferred from homology"/>
<reference evidence="4" key="1">
    <citation type="submission" date="2016-10" db="EMBL/GenBank/DDBJ databases">
        <authorList>
            <person name="Varghese N."/>
            <person name="Submissions S."/>
        </authorList>
    </citation>
    <scope>NUCLEOTIDE SEQUENCE [LARGE SCALE GENOMIC DNA]</scope>
    <source>
        <strain evidence="4">DSM 44771</strain>
    </source>
</reference>
<dbReference type="Gene3D" id="2.60.40.1120">
    <property type="entry name" value="Carboxypeptidase-like, regulatory domain"/>
    <property type="match status" value="1"/>
</dbReference>
<dbReference type="RefSeq" id="WP_093414263.1">
    <property type="nucleotide sequence ID" value="NZ_FOZX01000001.1"/>
</dbReference>
<dbReference type="OrthoDB" id="9811006at2"/>
<dbReference type="Proteomes" id="UP000198852">
    <property type="component" value="Unassembled WGS sequence"/>
</dbReference>
<dbReference type="Gene3D" id="2.40.128.110">
    <property type="entry name" value="Lipid/polyisoprenoid-binding, YceI-like"/>
    <property type="match status" value="1"/>
</dbReference>
<dbReference type="EMBL" id="FOZX01000001">
    <property type="protein sequence ID" value="SFS44968.1"/>
    <property type="molecule type" value="Genomic_DNA"/>
</dbReference>
<evidence type="ECO:0000313" key="3">
    <source>
        <dbReference type="EMBL" id="SFS44968.1"/>
    </source>
</evidence>
<organism evidence="3 4">
    <name type="scientific">Saccharopolyspora flava</name>
    <dbReference type="NCBI Taxonomy" id="95161"/>
    <lineage>
        <taxon>Bacteria</taxon>
        <taxon>Bacillati</taxon>
        <taxon>Actinomycetota</taxon>
        <taxon>Actinomycetes</taxon>
        <taxon>Pseudonocardiales</taxon>
        <taxon>Pseudonocardiaceae</taxon>
        <taxon>Saccharopolyspora</taxon>
    </lineage>
</organism>
<dbReference type="SUPFAM" id="SSF101874">
    <property type="entry name" value="YceI-like"/>
    <property type="match status" value="1"/>
</dbReference>
<sequence>MVFAKLRRRWSASEGTPARSPRGGGFSLYPTPLDSGLVSGQVHDERGALLPGATVTVVNRLNQVIGESQTDAYGGFALSVAPGAHRLSITNGGYRRFSTRVQVHVNQHTPLGSLGLEPDDSLQLPQPGRYRFDPYHTEIRFVAQHIGMSKIHGEFRQFDGMIEVAPRFEDSQIEVVMEAASIDTGVKMRDDHLRSADFLDVESHPRVLFRSERLTHLRADRWTVSGRLTLRGTTSPVDLETSYLGQRRYQGPGFDGDLRVACDAKAVLRREDYSVNWQATLAKGIAVVGPTINIEIGVQAVME</sequence>
<dbReference type="InterPro" id="IPR007372">
    <property type="entry name" value="Lipid/polyisoprenoid-bd_YceI"/>
</dbReference>
<dbReference type="SUPFAM" id="SSF49464">
    <property type="entry name" value="Carboxypeptidase regulatory domain-like"/>
    <property type="match status" value="1"/>
</dbReference>
<dbReference type="PANTHER" id="PTHR34406:SF1">
    <property type="entry name" value="PROTEIN YCEI"/>
    <property type="match status" value="1"/>
</dbReference>
<comment type="similarity">
    <text evidence="1">Belongs to the UPF0312 family.</text>
</comment>
<dbReference type="Pfam" id="PF13620">
    <property type="entry name" value="CarboxypepD_reg"/>
    <property type="match status" value="1"/>
</dbReference>
<dbReference type="InterPro" id="IPR036761">
    <property type="entry name" value="TTHA0802/YceI-like_sf"/>
</dbReference>
<dbReference type="Pfam" id="PF04264">
    <property type="entry name" value="YceI"/>
    <property type="match status" value="1"/>
</dbReference>
<accession>A0A1I6PXY6</accession>
<gene>
    <name evidence="3" type="ORF">SAMN05660874_01216</name>
</gene>
<dbReference type="InterPro" id="IPR008969">
    <property type="entry name" value="CarboxyPept-like_regulatory"/>
</dbReference>
<keyword evidence="4" id="KW-1185">Reference proteome</keyword>
<dbReference type="PANTHER" id="PTHR34406">
    <property type="entry name" value="PROTEIN YCEI"/>
    <property type="match status" value="1"/>
</dbReference>
<dbReference type="AlphaFoldDB" id="A0A1I6PXY6"/>
<evidence type="ECO:0000313" key="4">
    <source>
        <dbReference type="Proteomes" id="UP000198852"/>
    </source>
</evidence>
<evidence type="ECO:0000256" key="1">
    <source>
        <dbReference type="ARBA" id="ARBA00008812"/>
    </source>
</evidence>
<dbReference type="STRING" id="95161.SAMN05660874_01216"/>
<dbReference type="SMART" id="SM00867">
    <property type="entry name" value="YceI"/>
    <property type="match status" value="1"/>
</dbReference>
<name>A0A1I6PXY6_9PSEU</name>
<protein>
    <submittedName>
        <fullName evidence="3">Polyisoprenoid-binding protein YceI</fullName>
    </submittedName>
</protein>